<dbReference type="Pfam" id="PF20419">
    <property type="entry name" value="DUF6701"/>
    <property type="match status" value="1"/>
</dbReference>
<organism evidence="3 4">
    <name type="scientific">Massilia soli</name>
    <dbReference type="NCBI Taxonomy" id="2792854"/>
    <lineage>
        <taxon>Bacteria</taxon>
        <taxon>Pseudomonadati</taxon>
        <taxon>Pseudomonadota</taxon>
        <taxon>Betaproteobacteria</taxon>
        <taxon>Burkholderiales</taxon>
        <taxon>Oxalobacteraceae</taxon>
        <taxon>Telluria group</taxon>
        <taxon>Massilia</taxon>
    </lineage>
</organism>
<dbReference type="Pfam" id="PF01345">
    <property type="entry name" value="DUF11"/>
    <property type="match status" value="1"/>
</dbReference>
<sequence length="993" mass="105090">MARWNLPVVRFVLMLLLLAWQGARADTPIRMFQSHVGNVNFVGTQKTIRDRSNNSPCRVFAPSVDRYAALTGIPASATILSAQLYWAGSGYNPDFTVTMDGAAISAPSDRRYYSTTIGNNYNYFSGAADVTAQVKIKRNATYAFRGLTVDYDSPYCAVEGVLGGFSLVVIYSDANQPFRMLNLYEGFQYMRYSGFTLNLSGFRIPDPIGTATGRVGHVTWEGDSTLDGSGEDLLFNNYELTDSRNPSGNQFNSKSSINGDDASYGIDFDAYTVGNPVIKSGQTTASTRYQSGQDLVLLSAEVVALPNIPLADLSISMQLNGQLTQGQNASYTIGVTNLGPSIANSPTVVTSTLPAGLTYVSGTGDGWSCEGIGQKVTCTSTTALSAGKSLPALTLTVKVTGTGDITASALVTGKTFDPQTGNNAASVKSTVVSGAADYVFTSGACVDGLAFGAPTQTCSEILPEVKAGEDARIYMTALSKDRVPTGPTKDMTVDMKIRMVCHDPNRNAGVSATYNGAQMPLCASVDDSGAAIWSNNASLLFKSKIPSVALNIVYNDVGLIQLAAQMGVDKASIVSPTFVSVPHEIRFTTGAPGLLDEPIDQFSTVFGKAGATFSLEVGAYTGGAEPQLAPNFGRESTPVTFLAPGVANGGVAGSTAFAAMSALPEIIEKMAFSGAANKASGTFAFPEVGVVKLTPVLSTTTYLQKPVTLKSAYARFIPHHFTTSAVVMKCVTNMKCDDDADVKTAAYSLQPIAVTVAALAEGGTPTINYHSVLARKVGLTAWSGAAKDQPRVAGFATLKAIEGTSFNKTALKDNDGKAVGEVSYDLTRPFVHTAPQATWSAPADIYLRAAEIDGDGVTSDKAGESFEVGIRIVSGRLFVPNVHGSERLALPLKVNGQYWTGTNWELSKNDTGRNEVDPKKALFSNAGGLVPSFTPDTLLLLDKGVAGFFIKVNPAKTGTVDLIMNHHPWLPSTKGRLKFGTYKSPLIYLRELH</sequence>
<gene>
    <name evidence="3" type="ORF">I4X03_009650</name>
</gene>
<dbReference type="InterPro" id="IPR047589">
    <property type="entry name" value="DUF11_rpt"/>
</dbReference>
<comment type="caution">
    <text evidence="3">The sequence shown here is derived from an EMBL/GenBank/DDBJ whole genome shotgun (WGS) entry which is preliminary data.</text>
</comment>
<dbReference type="Gene3D" id="2.60.40.10">
    <property type="entry name" value="Immunoglobulins"/>
    <property type="match status" value="1"/>
</dbReference>
<protein>
    <submittedName>
        <fullName evidence="3">DUF11 domain-containing protein</fullName>
    </submittedName>
</protein>
<evidence type="ECO:0000259" key="2">
    <source>
        <dbReference type="Pfam" id="PF20419"/>
    </source>
</evidence>
<dbReference type="RefSeq" id="WP_223468008.1">
    <property type="nucleotide sequence ID" value="NZ_JAFBIL020000003.1"/>
</dbReference>
<evidence type="ECO:0000313" key="3">
    <source>
        <dbReference type="EMBL" id="MBZ2207522.1"/>
    </source>
</evidence>
<dbReference type="Proteomes" id="UP000809349">
    <property type="component" value="Unassembled WGS sequence"/>
</dbReference>
<proteinExistence type="predicted"/>
<dbReference type="InterPro" id="IPR013783">
    <property type="entry name" value="Ig-like_fold"/>
</dbReference>
<evidence type="ECO:0000313" key="4">
    <source>
        <dbReference type="Proteomes" id="UP000809349"/>
    </source>
</evidence>
<name>A0ABS7SN98_9BURK</name>
<evidence type="ECO:0000259" key="1">
    <source>
        <dbReference type="Pfam" id="PF01345"/>
    </source>
</evidence>
<reference evidence="3 4" key="1">
    <citation type="submission" date="2021-08" db="EMBL/GenBank/DDBJ databases">
        <title>Massilia sp. R798.</title>
        <authorList>
            <person name="Baek J.H."/>
            <person name="Jung H.S."/>
            <person name="Kim K.R."/>
            <person name="Jeon C.O."/>
        </authorList>
    </citation>
    <scope>NUCLEOTIDE SEQUENCE [LARGE SCALE GENOMIC DNA]</scope>
    <source>
        <strain evidence="3 4">R798</strain>
    </source>
</reference>
<keyword evidence="4" id="KW-1185">Reference proteome</keyword>
<feature type="domain" description="DUF6701" evidence="2">
    <location>
        <begin position="490"/>
        <end position="991"/>
    </location>
</feature>
<dbReference type="NCBIfam" id="TIGR01451">
    <property type="entry name" value="B_ant_repeat"/>
    <property type="match status" value="1"/>
</dbReference>
<dbReference type="InterPro" id="IPR046524">
    <property type="entry name" value="DUF6701"/>
</dbReference>
<feature type="domain" description="DUF11" evidence="1">
    <location>
        <begin position="312"/>
        <end position="427"/>
    </location>
</feature>
<dbReference type="EMBL" id="JAFBIL020000003">
    <property type="protein sequence ID" value="MBZ2207522.1"/>
    <property type="molecule type" value="Genomic_DNA"/>
</dbReference>
<dbReference type="InterPro" id="IPR001434">
    <property type="entry name" value="OmcB-like_DUF11"/>
</dbReference>
<accession>A0ABS7SN98</accession>